<organism evidence="1 2">
    <name type="scientific">Jatropha curcas</name>
    <name type="common">Barbados nut</name>
    <dbReference type="NCBI Taxonomy" id="180498"/>
    <lineage>
        <taxon>Eukaryota</taxon>
        <taxon>Viridiplantae</taxon>
        <taxon>Streptophyta</taxon>
        <taxon>Embryophyta</taxon>
        <taxon>Tracheophyta</taxon>
        <taxon>Spermatophyta</taxon>
        <taxon>Magnoliopsida</taxon>
        <taxon>eudicotyledons</taxon>
        <taxon>Gunneridae</taxon>
        <taxon>Pentapetalae</taxon>
        <taxon>rosids</taxon>
        <taxon>fabids</taxon>
        <taxon>Malpighiales</taxon>
        <taxon>Euphorbiaceae</taxon>
        <taxon>Crotonoideae</taxon>
        <taxon>Jatropheae</taxon>
        <taxon>Jatropha</taxon>
    </lineage>
</organism>
<protein>
    <submittedName>
        <fullName evidence="1">Uncharacterized protein</fullName>
    </submittedName>
</protein>
<gene>
    <name evidence="1" type="ORF">JCGZ_19348</name>
</gene>
<evidence type="ECO:0000313" key="1">
    <source>
        <dbReference type="EMBL" id="KDP29594.1"/>
    </source>
</evidence>
<dbReference type="AlphaFoldDB" id="A0A067KCM8"/>
<reference evidence="1 2" key="1">
    <citation type="journal article" date="2014" name="PLoS ONE">
        <title>Global Analysis of Gene Expression Profiles in Physic Nut (Jatropha curcas L.) Seedlings Exposed to Salt Stress.</title>
        <authorList>
            <person name="Zhang L."/>
            <person name="Zhang C."/>
            <person name="Wu P."/>
            <person name="Chen Y."/>
            <person name="Li M."/>
            <person name="Jiang H."/>
            <person name="Wu G."/>
        </authorList>
    </citation>
    <scope>NUCLEOTIDE SEQUENCE [LARGE SCALE GENOMIC DNA]</scope>
    <source>
        <strain evidence="2">cv. GZQX0401</strain>
        <tissue evidence="1">Young leaves</tissue>
    </source>
</reference>
<dbReference type="EMBL" id="KK914737">
    <property type="protein sequence ID" value="KDP29594.1"/>
    <property type="molecule type" value="Genomic_DNA"/>
</dbReference>
<accession>A0A067KCM8</accession>
<proteinExistence type="predicted"/>
<keyword evidence="2" id="KW-1185">Reference proteome</keyword>
<sequence>MIASTKKGWLSHYVRINQVDRPVRPTGDGVLRSRLSQSCLLISDGVVAKLIRPISILPPNNDGVLRSCLGSLPSQ</sequence>
<name>A0A067KCM8_JATCU</name>
<evidence type="ECO:0000313" key="2">
    <source>
        <dbReference type="Proteomes" id="UP000027138"/>
    </source>
</evidence>
<dbReference type="Proteomes" id="UP000027138">
    <property type="component" value="Unassembled WGS sequence"/>
</dbReference>